<keyword evidence="2" id="KW-1185">Reference proteome</keyword>
<evidence type="ECO:0000313" key="2">
    <source>
        <dbReference type="Proteomes" id="UP000319257"/>
    </source>
</evidence>
<organism evidence="1 2">
    <name type="scientific">Thyridium curvatum</name>
    <dbReference type="NCBI Taxonomy" id="1093900"/>
    <lineage>
        <taxon>Eukaryota</taxon>
        <taxon>Fungi</taxon>
        <taxon>Dikarya</taxon>
        <taxon>Ascomycota</taxon>
        <taxon>Pezizomycotina</taxon>
        <taxon>Sordariomycetes</taxon>
        <taxon>Sordariomycetidae</taxon>
        <taxon>Thyridiales</taxon>
        <taxon>Thyridiaceae</taxon>
        <taxon>Thyridium</taxon>
    </lineage>
</organism>
<reference evidence="1 2" key="1">
    <citation type="submission" date="2019-06" db="EMBL/GenBank/DDBJ databases">
        <title>Draft genome sequence of the filamentous fungus Phialemoniopsis curvata isolated from diesel fuel.</title>
        <authorList>
            <person name="Varaljay V.A."/>
            <person name="Lyon W.J."/>
            <person name="Crouch A.L."/>
            <person name="Drake C.E."/>
            <person name="Hollomon J.M."/>
            <person name="Nadeau L.J."/>
            <person name="Nunn H.S."/>
            <person name="Stevenson B.S."/>
            <person name="Bojanowski C.L."/>
            <person name="Crookes-Goodson W.J."/>
        </authorList>
    </citation>
    <scope>NUCLEOTIDE SEQUENCE [LARGE SCALE GENOMIC DNA]</scope>
    <source>
        <strain evidence="1 2">D216</strain>
    </source>
</reference>
<sequence length="496" mass="56198">MCIQVHQTYTCKDIKGNTVQHKRSYIIRCSTPDWTRHSQPCLEALDELHQVYEIQCPDCTGESAEQGGRGLVDEEFIDFADNGDDDPEDTMTSKTALAVLHYYLALARLLVAELSVVLLECNIGRDRDRVLQVFDATIPEIFCRFNRTHDFGGIFLGLQCCNGTGHPELSNIAWAVRRVRAVNAFYILMSLFRKDERGEYTFADEAFPLVMEPGRRATDLQGVYAEVEDTIVALGTTRNPHGSSHTSDPENPFSLHNEPYTAAEIDQRYRLLVARLGAVRQKFGSYFEGFDSPSLSGRPKERLLCRAMDILTRDVGLSVKKMLGVFECFLPMILAKEYRNPEELENNQLAHTDLAKVAEEFEASGLEMPSREEEDFSSYYREWERKINHWVIDEYRGQIQGEMAIVELGKEKVDALIRDGESCCICGEEYLQEGTVVEEPVRLRNCQADHHAGRRCLIRLAATTHADSEGRKVASCPMCRAPFVSDDPPKDVAYLI</sequence>
<protein>
    <recommendedName>
        <fullName evidence="3">RING-type domain-containing protein</fullName>
    </recommendedName>
</protein>
<dbReference type="GeneID" id="41971722"/>
<dbReference type="SUPFAM" id="SSF57850">
    <property type="entry name" value="RING/U-box"/>
    <property type="match status" value="1"/>
</dbReference>
<name>A0A507B702_9PEZI</name>
<dbReference type="InParanoid" id="A0A507B702"/>
<proteinExistence type="predicted"/>
<comment type="caution">
    <text evidence="1">The sequence shown here is derived from an EMBL/GenBank/DDBJ whole genome shotgun (WGS) entry which is preliminary data.</text>
</comment>
<dbReference type="Gene3D" id="3.30.40.10">
    <property type="entry name" value="Zinc/RING finger domain, C3HC4 (zinc finger)"/>
    <property type="match status" value="1"/>
</dbReference>
<gene>
    <name evidence="1" type="ORF">E0L32_004275</name>
</gene>
<dbReference type="AlphaFoldDB" id="A0A507B702"/>
<evidence type="ECO:0008006" key="3">
    <source>
        <dbReference type="Google" id="ProtNLM"/>
    </source>
</evidence>
<dbReference type="RefSeq" id="XP_030997288.1">
    <property type="nucleotide sequence ID" value="XM_031138667.1"/>
</dbReference>
<evidence type="ECO:0000313" key="1">
    <source>
        <dbReference type="EMBL" id="TPX15577.1"/>
    </source>
</evidence>
<dbReference type="EMBL" id="SKBQ01000020">
    <property type="protein sequence ID" value="TPX15577.1"/>
    <property type="molecule type" value="Genomic_DNA"/>
</dbReference>
<dbReference type="InterPro" id="IPR013083">
    <property type="entry name" value="Znf_RING/FYVE/PHD"/>
</dbReference>
<accession>A0A507B702</accession>
<dbReference type="Proteomes" id="UP000319257">
    <property type="component" value="Unassembled WGS sequence"/>
</dbReference>